<organism evidence="2 3">
    <name type="scientific">Liparis tanakae</name>
    <name type="common">Tanaka's snailfish</name>
    <dbReference type="NCBI Taxonomy" id="230148"/>
    <lineage>
        <taxon>Eukaryota</taxon>
        <taxon>Metazoa</taxon>
        <taxon>Chordata</taxon>
        <taxon>Craniata</taxon>
        <taxon>Vertebrata</taxon>
        <taxon>Euteleostomi</taxon>
        <taxon>Actinopterygii</taxon>
        <taxon>Neopterygii</taxon>
        <taxon>Teleostei</taxon>
        <taxon>Neoteleostei</taxon>
        <taxon>Acanthomorphata</taxon>
        <taxon>Eupercaria</taxon>
        <taxon>Perciformes</taxon>
        <taxon>Cottioidei</taxon>
        <taxon>Cottales</taxon>
        <taxon>Liparidae</taxon>
        <taxon>Liparis</taxon>
    </lineage>
</organism>
<protein>
    <submittedName>
        <fullName evidence="2">Uncharacterized protein</fullName>
    </submittedName>
</protein>
<dbReference type="EMBL" id="SRLO01000181">
    <property type="protein sequence ID" value="TNN69064.1"/>
    <property type="molecule type" value="Genomic_DNA"/>
</dbReference>
<comment type="caution">
    <text evidence="2">The sequence shown here is derived from an EMBL/GenBank/DDBJ whole genome shotgun (WGS) entry which is preliminary data.</text>
</comment>
<name>A0A4Z2HVM8_9TELE</name>
<accession>A0A4Z2HVM8</accession>
<evidence type="ECO:0000313" key="2">
    <source>
        <dbReference type="EMBL" id="TNN69064.1"/>
    </source>
</evidence>
<dbReference type="AlphaFoldDB" id="A0A4Z2HVM8"/>
<reference evidence="2 3" key="1">
    <citation type="submission" date="2019-03" db="EMBL/GenBank/DDBJ databases">
        <title>First draft genome of Liparis tanakae, snailfish: a comprehensive survey of snailfish specific genes.</title>
        <authorList>
            <person name="Kim W."/>
            <person name="Song I."/>
            <person name="Jeong J.-H."/>
            <person name="Kim D."/>
            <person name="Kim S."/>
            <person name="Ryu S."/>
            <person name="Song J.Y."/>
            <person name="Lee S.K."/>
        </authorList>
    </citation>
    <scope>NUCLEOTIDE SEQUENCE [LARGE SCALE GENOMIC DNA]</scope>
    <source>
        <tissue evidence="2">Muscle</tissue>
    </source>
</reference>
<proteinExistence type="predicted"/>
<evidence type="ECO:0000313" key="3">
    <source>
        <dbReference type="Proteomes" id="UP000314294"/>
    </source>
</evidence>
<sequence>MDPEVTFPSHRSRVGSFGFFEQQAKVRILNISVKALPSAGLVMKTVRPRRKTRKEIPRHTNWKSTEAASQSCRVTHAARSQHSVTHALRDPRSERETYRTSPVT</sequence>
<evidence type="ECO:0000256" key="1">
    <source>
        <dbReference type="SAM" id="MobiDB-lite"/>
    </source>
</evidence>
<keyword evidence="3" id="KW-1185">Reference proteome</keyword>
<feature type="compositionally biased region" description="Basic and acidic residues" evidence="1">
    <location>
        <begin position="87"/>
        <end position="98"/>
    </location>
</feature>
<feature type="compositionally biased region" description="Polar residues" evidence="1">
    <location>
        <begin position="62"/>
        <end position="84"/>
    </location>
</feature>
<gene>
    <name evidence="2" type="ORF">EYF80_020767</name>
</gene>
<dbReference type="Proteomes" id="UP000314294">
    <property type="component" value="Unassembled WGS sequence"/>
</dbReference>
<feature type="region of interest" description="Disordered" evidence="1">
    <location>
        <begin position="49"/>
        <end position="104"/>
    </location>
</feature>